<feature type="compositionally biased region" description="Basic residues" evidence="1">
    <location>
        <begin position="15"/>
        <end position="24"/>
    </location>
</feature>
<reference evidence="2" key="1">
    <citation type="submission" date="2020-05" db="EMBL/GenBank/DDBJ databases">
        <title>WGS assembly of Panicum virgatum.</title>
        <authorList>
            <person name="Lovell J.T."/>
            <person name="Jenkins J."/>
            <person name="Shu S."/>
            <person name="Juenger T.E."/>
            <person name="Schmutz J."/>
        </authorList>
    </citation>
    <scope>NUCLEOTIDE SEQUENCE</scope>
    <source>
        <strain evidence="2">AP13</strain>
    </source>
</reference>
<gene>
    <name evidence="2" type="ORF">PVAP13_8KG230901</name>
</gene>
<comment type="caution">
    <text evidence="2">The sequence shown here is derived from an EMBL/GenBank/DDBJ whole genome shotgun (WGS) entry which is preliminary data.</text>
</comment>
<dbReference type="AlphaFoldDB" id="A0A8T0PIV8"/>
<proteinExistence type="predicted"/>
<feature type="region of interest" description="Disordered" evidence="1">
    <location>
        <begin position="1"/>
        <end position="40"/>
    </location>
</feature>
<protein>
    <submittedName>
        <fullName evidence="2">Uncharacterized protein</fullName>
    </submittedName>
</protein>
<dbReference type="Proteomes" id="UP000823388">
    <property type="component" value="Chromosome 8K"/>
</dbReference>
<evidence type="ECO:0000313" key="2">
    <source>
        <dbReference type="EMBL" id="KAG2561530.1"/>
    </source>
</evidence>
<evidence type="ECO:0000313" key="3">
    <source>
        <dbReference type="Proteomes" id="UP000823388"/>
    </source>
</evidence>
<accession>A0A8T0PIV8</accession>
<dbReference type="EMBL" id="CM029051">
    <property type="protein sequence ID" value="KAG2561530.1"/>
    <property type="molecule type" value="Genomic_DNA"/>
</dbReference>
<organism evidence="2 3">
    <name type="scientific">Panicum virgatum</name>
    <name type="common">Blackwell switchgrass</name>
    <dbReference type="NCBI Taxonomy" id="38727"/>
    <lineage>
        <taxon>Eukaryota</taxon>
        <taxon>Viridiplantae</taxon>
        <taxon>Streptophyta</taxon>
        <taxon>Embryophyta</taxon>
        <taxon>Tracheophyta</taxon>
        <taxon>Spermatophyta</taxon>
        <taxon>Magnoliopsida</taxon>
        <taxon>Liliopsida</taxon>
        <taxon>Poales</taxon>
        <taxon>Poaceae</taxon>
        <taxon>PACMAD clade</taxon>
        <taxon>Panicoideae</taxon>
        <taxon>Panicodae</taxon>
        <taxon>Paniceae</taxon>
        <taxon>Panicinae</taxon>
        <taxon>Panicum</taxon>
        <taxon>Panicum sect. Hiantes</taxon>
    </lineage>
</organism>
<name>A0A8T0PIV8_PANVG</name>
<keyword evidence="3" id="KW-1185">Reference proteome</keyword>
<evidence type="ECO:0000256" key="1">
    <source>
        <dbReference type="SAM" id="MobiDB-lite"/>
    </source>
</evidence>
<sequence length="67" mass="7618">MGKRKSMPSATVRGAKSRPKRPRSAKQGDELQEENPQLPEHDDGLLFSHWILFLCFLQQSSACARSY</sequence>